<dbReference type="Proteomes" id="UP001147752">
    <property type="component" value="Unassembled WGS sequence"/>
</dbReference>
<dbReference type="AlphaFoldDB" id="A0A9W9SPU7"/>
<evidence type="ECO:0000313" key="2">
    <source>
        <dbReference type="Proteomes" id="UP001147752"/>
    </source>
</evidence>
<dbReference type="RefSeq" id="XP_056582217.1">
    <property type="nucleotide sequence ID" value="XM_056718082.1"/>
</dbReference>
<protein>
    <submittedName>
        <fullName evidence="1">Uncharacterized protein</fullName>
    </submittedName>
</protein>
<reference evidence="1" key="2">
    <citation type="journal article" date="2023" name="IMA Fungus">
        <title>Comparative genomic study of the Penicillium genus elucidates a diverse pangenome and 15 lateral gene transfer events.</title>
        <authorList>
            <person name="Petersen C."/>
            <person name="Sorensen T."/>
            <person name="Nielsen M.R."/>
            <person name="Sondergaard T.E."/>
            <person name="Sorensen J.L."/>
            <person name="Fitzpatrick D.A."/>
            <person name="Frisvad J.C."/>
            <person name="Nielsen K.L."/>
        </authorList>
    </citation>
    <scope>NUCLEOTIDE SEQUENCE</scope>
    <source>
        <strain evidence="1">IBT 3081</strain>
    </source>
</reference>
<sequence>MFVGGGDELVNEFFSSEDVLHYQESKLVVIASKPTISQSNTMIFWMDWLGFGRPSHGATT</sequence>
<dbReference type="EMBL" id="JAPZBT010000001">
    <property type="protein sequence ID" value="KAJ5382441.1"/>
    <property type="molecule type" value="Genomic_DNA"/>
</dbReference>
<reference evidence="1" key="1">
    <citation type="submission" date="2022-12" db="EMBL/GenBank/DDBJ databases">
        <authorList>
            <person name="Petersen C."/>
        </authorList>
    </citation>
    <scope>NUCLEOTIDE SEQUENCE</scope>
    <source>
        <strain evidence="1">IBT 3081</strain>
    </source>
</reference>
<organism evidence="1 2">
    <name type="scientific">Penicillium concentricum</name>
    <dbReference type="NCBI Taxonomy" id="293559"/>
    <lineage>
        <taxon>Eukaryota</taxon>
        <taxon>Fungi</taxon>
        <taxon>Dikarya</taxon>
        <taxon>Ascomycota</taxon>
        <taxon>Pezizomycotina</taxon>
        <taxon>Eurotiomycetes</taxon>
        <taxon>Eurotiomycetidae</taxon>
        <taxon>Eurotiales</taxon>
        <taxon>Aspergillaceae</taxon>
        <taxon>Penicillium</taxon>
    </lineage>
</organism>
<proteinExistence type="predicted"/>
<dbReference type="GeneID" id="81457265"/>
<accession>A0A9W9SPU7</accession>
<name>A0A9W9SPU7_9EURO</name>
<comment type="caution">
    <text evidence="1">The sequence shown here is derived from an EMBL/GenBank/DDBJ whole genome shotgun (WGS) entry which is preliminary data.</text>
</comment>
<gene>
    <name evidence="1" type="ORF">N7517_000352</name>
</gene>
<keyword evidence="2" id="KW-1185">Reference proteome</keyword>
<evidence type="ECO:0000313" key="1">
    <source>
        <dbReference type="EMBL" id="KAJ5382441.1"/>
    </source>
</evidence>